<feature type="transmembrane region" description="Helical" evidence="5">
    <location>
        <begin position="99"/>
        <end position="120"/>
    </location>
</feature>
<evidence type="ECO:0000256" key="3">
    <source>
        <dbReference type="ARBA" id="ARBA00023004"/>
    </source>
</evidence>
<evidence type="ECO:0000256" key="4">
    <source>
        <dbReference type="PROSITE-ProRule" id="PRU00433"/>
    </source>
</evidence>
<feature type="transmembrane region" description="Helical" evidence="5">
    <location>
        <begin position="36"/>
        <end position="60"/>
    </location>
</feature>
<evidence type="ECO:0000259" key="6">
    <source>
        <dbReference type="PROSITE" id="PS51007"/>
    </source>
</evidence>
<dbReference type="Gene3D" id="3.80.10.10">
    <property type="entry name" value="Ribonuclease Inhibitor"/>
    <property type="match status" value="1"/>
</dbReference>
<evidence type="ECO:0000313" key="8">
    <source>
        <dbReference type="Proteomes" id="UP000566071"/>
    </source>
</evidence>
<dbReference type="InterPro" id="IPR019251">
    <property type="entry name" value="DUF2231_TM"/>
</dbReference>
<dbReference type="SUPFAM" id="SSF52047">
    <property type="entry name" value="RNI-like"/>
    <property type="match status" value="1"/>
</dbReference>
<feature type="transmembrane region" description="Helical" evidence="5">
    <location>
        <begin position="72"/>
        <end position="90"/>
    </location>
</feature>
<dbReference type="Pfam" id="PF09990">
    <property type="entry name" value="DUF2231"/>
    <property type="match status" value="1"/>
</dbReference>
<dbReference type="RefSeq" id="WP_175268943.1">
    <property type="nucleotide sequence ID" value="NZ_JABFCR010000006.1"/>
</dbReference>
<keyword evidence="1 4" id="KW-0349">Heme</keyword>
<dbReference type="EMBL" id="JABFCR010000006">
    <property type="protein sequence ID" value="NNU33242.1"/>
    <property type="molecule type" value="Genomic_DNA"/>
</dbReference>
<feature type="domain" description="Cytochrome c" evidence="6">
    <location>
        <begin position="120"/>
        <end position="239"/>
    </location>
</feature>
<accession>A0ABX1VZ59</accession>
<name>A0ABX1VZ59_9SPHI</name>
<dbReference type="Proteomes" id="UP000566071">
    <property type="component" value="Unassembled WGS sequence"/>
</dbReference>
<keyword evidence="5" id="KW-0472">Membrane</keyword>
<evidence type="ECO:0000256" key="5">
    <source>
        <dbReference type="SAM" id="Phobius"/>
    </source>
</evidence>
<evidence type="ECO:0000256" key="2">
    <source>
        <dbReference type="ARBA" id="ARBA00022723"/>
    </source>
</evidence>
<dbReference type="Pfam" id="PF13287">
    <property type="entry name" value="Fn3_assoc"/>
    <property type="match status" value="1"/>
</dbReference>
<organism evidence="7 8">
    <name type="scientific">Mucilaginibacter humi</name>
    <dbReference type="NCBI Taxonomy" id="2732510"/>
    <lineage>
        <taxon>Bacteria</taxon>
        <taxon>Pseudomonadati</taxon>
        <taxon>Bacteroidota</taxon>
        <taxon>Sphingobacteriia</taxon>
        <taxon>Sphingobacteriales</taxon>
        <taxon>Sphingobacteriaceae</taxon>
        <taxon>Mucilaginibacter</taxon>
    </lineage>
</organism>
<dbReference type="SUPFAM" id="SSF46626">
    <property type="entry name" value="Cytochrome c"/>
    <property type="match status" value="1"/>
</dbReference>
<keyword evidence="2 4" id="KW-0479">Metal-binding</keyword>
<gene>
    <name evidence="7" type="ORF">HK413_01995</name>
</gene>
<keyword evidence="5" id="KW-0812">Transmembrane</keyword>
<comment type="caution">
    <text evidence="7">The sequence shown here is derived from an EMBL/GenBank/DDBJ whole genome shotgun (WGS) entry which is preliminary data.</text>
</comment>
<dbReference type="PROSITE" id="PS51007">
    <property type="entry name" value="CYTC"/>
    <property type="match status" value="1"/>
</dbReference>
<proteinExistence type="predicted"/>
<keyword evidence="8" id="KW-1185">Reference proteome</keyword>
<dbReference type="PANTHER" id="PTHR35889">
    <property type="entry name" value="CYCLOINULO-OLIGOSACCHARIDE FRUCTANOTRANSFERASE-RELATED"/>
    <property type="match status" value="1"/>
</dbReference>
<dbReference type="InterPro" id="IPR026876">
    <property type="entry name" value="Fn3_assoc_repeat"/>
</dbReference>
<dbReference type="InterPro" id="IPR032675">
    <property type="entry name" value="LRR_dom_sf"/>
</dbReference>
<evidence type="ECO:0000256" key="1">
    <source>
        <dbReference type="ARBA" id="ARBA00022617"/>
    </source>
</evidence>
<protein>
    <submittedName>
        <fullName evidence="7">Cytochrome C</fullName>
    </submittedName>
</protein>
<reference evidence="7 8" key="1">
    <citation type="submission" date="2020-05" db="EMBL/GenBank/DDBJ databases">
        <authorList>
            <person name="Khan S.A."/>
            <person name="Jeon C.O."/>
            <person name="Chun B.H."/>
        </authorList>
    </citation>
    <scope>NUCLEOTIDE SEQUENCE [LARGE SCALE GENOMIC DNA]</scope>
    <source>
        <strain evidence="7 8">S1162</strain>
    </source>
</reference>
<keyword evidence="5" id="KW-1133">Transmembrane helix</keyword>
<keyword evidence="3 4" id="KW-0408">Iron</keyword>
<dbReference type="PANTHER" id="PTHR35889:SF3">
    <property type="entry name" value="F-BOX DOMAIN-CONTAINING PROTEIN"/>
    <property type="match status" value="1"/>
</dbReference>
<dbReference type="Pfam" id="PF07635">
    <property type="entry name" value="PSCyt1"/>
    <property type="match status" value="1"/>
</dbReference>
<sequence length="535" mass="59919">MHPLLLHFPIVILMMGVLFEFFRFRSTFKEEALYQNFTTVLLLMGSLLAAITAIMGLFLSKEAGYSGNVLQWHKWTGVSLVWLSSAIYWCRNYSWYKTWVAKASATITFICLVFAGHYGADITHGENFVLGPVMHQQAAVPIDKALVYRDVIQPIFESKCVSCHNDDKLKGRLLLSDMEGVLKGGKSGKLFVAGSPQLSLLLQRLHLPLADDKHMPPAGKPQLTDDEIALLYLWIKGKPNFTQKVIALPVNDSLRLLAASKLSPPEATTENYDFSAADEKKIKELNNNYRVVQQIAQESPALSVSIYSKSNYTPKAIEELEPVKKQVVSLSLNKLPVKDAELKTISKFTNLRRLNLNFTDISGKDLGELSKLKNLKELSLAGVQLKAQELEPILSVKTLTELVIWNTGIKDAELQQLKQRYKQVNFVTGFKDDGVPIKLNAPQVKSTTWVFSKPFELVISHPIKGAIIRYTTDGSDPDSIKSPVYKPGMIISSDVTIKTRAYKEGWYGSDIVTLNYNRNTYTPDTSVIEKIMGAR</sequence>
<dbReference type="InterPro" id="IPR011429">
    <property type="entry name" value="Cyt_c_Planctomycete-type"/>
</dbReference>
<evidence type="ECO:0000313" key="7">
    <source>
        <dbReference type="EMBL" id="NNU33242.1"/>
    </source>
</evidence>
<dbReference type="InterPro" id="IPR036909">
    <property type="entry name" value="Cyt_c-like_dom_sf"/>
</dbReference>
<feature type="transmembrane region" description="Helical" evidence="5">
    <location>
        <begin position="6"/>
        <end position="24"/>
    </location>
</feature>
<dbReference type="InterPro" id="IPR009056">
    <property type="entry name" value="Cyt_c-like_dom"/>
</dbReference>